<keyword evidence="4" id="KW-0238">DNA-binding</keyword>
<feature type="domain" description="Helix-hairpin-helix DNA-binding motif class 1" evidence="3">
    <location>
        <begin position="205"/>
        <end position="224"/>
    </location>
</feature>
<keyword evidence="5" id="KW-1185">Reference proteome</keyword>
<evidence type="ECO:0000259" key="3">
    <source>
        <dbReference type="SMART" id="SM00278"/>
    </source>
</evidence>
<feature type="compositionally biased region" description="Basic and acidic residues" evidence="1">
    <location>
        <begin position="24"/>
        <end position="40"/>
    </location>
</feature>
<dbReference type="GO" id="GO:0003677">
    <property type="term" value="F:DNA binding"/>
    <property type="evidence" value="ECO:0007669"/>
    <property type="project" value="UniProtKB-KW"/>
</dbReference>
<evidence type="ECO:0000256" key="1">
    <source>
        <dbReference type="SAM" id="MobiDB-lite"/>
    </source>
</evidence>
<dbReference type="OrthoDB" id="9758724at2"/>
<reference evidence="4 5" key="1">
    <citation type="submission" date="2019-05" db="EMBL/GenBank/DDBJ databases">
        <title>Nesterenkonia sp. GY074 isolated from the Southern Atlantic Ocean.</title>
        <authorList>
            <person name="Zhang G."/>
        </authorList>
    </citation>
    <scope>NUCLEOTIDE SEQUENCE [LARGE SCALE GENOMIC DNA]</scope>
    <source>
        <strain evidence="4 5">GY074</strain>
    </source>
</reference>
<dbReference type="InterPro" id="IPR051675">
    <property type="entry name" value="Endo/Exo/Phosphatase_dom_1"/>
</dbReference>
<feature type="compositionally biased region" description="Polar residues" evidence="1">
    <location>
        <begin position="1"/>
        <end position="17"/>
    </location>
</feature>
<name>A0A5R9BFV0_9MICC</name>
<protein>
    <submittedName>
        <fullName evidence="4">ComEA family DNA-binding protein</fullName>
    </submittedName>
</protein>
<dbReference type="Pfam" id="PF12836">
    <property type="entry name" value="HHH_3"/>
    <property type="match status" value="1"/>
</dbReference>
<feature type="region of interest" description="Disordered" evidence="1">
    <location>
        <begin position="1"/>
        <end position="40"/>
    </location>
</feature>
<organism evidence="4 5">
    <name type="scientific">Nesterenkonia salmonea</name>
    <dbReference type="NCBI Taxonomy" id="1804987"/>
    <lineage>
        <taxon>Bacteria</taxon>
        <taxon>Bacillati</taxon>
        <taxon>Actinomycetota</taxon>
        <taxon>Actinomycetes</taxon>
        <taxon>Micrococcales</taxon>
        <taxon>Micrococcaceae</taxon>
        <taxon>Nesterenkonia</taxon>
    </lineage>
</organism>
<dbReference type="SMART" id="SM00278">
    <property type="entry name" value="HhH1"/>
    <property type="match status" value="2"/>
</dbReference>
<evidence type="ECO:0000313" key="4">
    <source>
        <dbReference type="EMBL" id="TLP99139.1"/>
    </source>
</evidence>
<dbReference type="Proteomes" id="UP000310458">
    <property type="component" value="Unassembled WGS sequence"/>
</dbReference>
<sequence length="257" mass="26867">MQTTEEPSLKSMEQQDAGSPAEELVTRREHLRAQRKAEHATPARFGLRLGAVTVFLVVMVTWAAVSWFTSRPSARALPEPPSLEETLESRPQEAPSQEPEDQAEASESPEIVVVHVAGAVHEPQVVHMAADDRAIDAVEAAGGLTADAAPEGANLAAPVVDGDMIYVPTVEELEAGHGPPAGSGSHELNGNGEGTPVNLNSAPADELEQLPGIGPALADRIVTYREANGGFGSLEELAAVSGIGPAIIESIADDVTW</sequence>
<keyword evidence="2" id="KW-0472">Membrane</keyword>
<dbReference type="InterPro" id="IPR019554">
    <property type="entry name" value="Soluble_ligand-bd"/>
</dbReference>
<feature type="transmembrane region" description="Helical" evidence="2">
    <location>
        <begin position="45"/>
        <end position="68"/>
    </location>
</feature>
<dbReference type="InterPro" id="IPR003583">
    <property type="entry name" value="Hlx-hairpin-Hlx_DNA-bd_motif"/>
</dbReference>
<evidence type="ECO:0000313" key="5">
    <source>
        <dbReference type="Proteomes" id="UP000310458"/>
    </source>
</evidence>
<dbReference type="InterPro" id="IPR004509">
    <property type="entry name" value="Competence_ComEA_HhH"/>
</dbReference>
<dbReference type="GO" id="GO:0015627">
    <property type="term" value="C:type II protein secretion system complex"/>
    <property type="evidence" value="ECO:0007669"/>
    <property type="project" value="TreeGrafter"/>
</dbReference>
<feature type="region of interest" description="Disordered" evidence="1">
    <location>
        <begin position="73"/>
        <end position="107"/>
    </location>
</feature>
<dbReference type="PANTHER" id="PTHR21180:SF32">
    <property type="entry name" value="ENDONUCLEASE_EXONUCLEASE_PHOSPHATASE FAMILY DOMAIN-CONTAINING PROTEIN 1"/>
    <property type="match status" value="1"/>
</dbReference>
<dbReference type="Gene3D" id="1.10.150.320">
    <property type="entry name" value="Photosystem II 12 kDa extrinsic protein"/>
    <property type="match status" value="1"/>
</dbReference>
<dbReference type="PANTHER" id="PTHR21180">
    <property type="entry name" value="ENDONUCLEASE/EXONUCLEASE/PHOSPHATASE FAMILY DOMAIN-CONTAINING PROTEIN 1"/>
    <property type="match status" value="1"/>
</dbReference>
<dbReference type="SUPFAM" id="SSF47781">
    <property type="entry name" value="RuvA domain 2-like"/>
    <property type="match status" value="1"/>
</dbReference>
<dbReference type="Pfam" id="PF10531">
    <property type="entry name" value="SLBB"/>
    <property type="match status" value="1"/>
</dbReference>
<dbReference type="GO" id="GO:0006281">
    <property type="term" value="P:DNA repair"/>
    <property type="evidence" value="ECO:0007669"/>
    <property type="project" value="InterPro"/>
</dbReference>
<dbReference type="InterPro" id="IPR010994">
    <property type="entry name" value="RuvA_2-like"/>
</dbReference>
<dbReference type="NCBIfam" id="TIGR00426">
    <property type="entry name" value="competence protein ComEA helix-hairpin-helix repeat region"/>
    <property type="match status" value="1"/>
</dbReference>
<comment type="caution">
    <text evidence="4">The sequence shown here is derived from an EMBL/GenBank/DDBJ whole genome shotgun (WGS) entry which is preliminary data.</text>
</comment>
<keyword evidence="2" id="KW-1133">Transmembrane helix</keyword>
<accession>A0A5R9BFV0</accession>
<evidence type="ECO:0000256" key="2">
    <source>
        <dbReference type="SAM" id="Phobius"/>
    </source>
</evidence>
<dbReference type="EMBL" id="VAVZ01000006">
    <property type="protein sequence ID" value="TLP99139.1"/>
    <property type="molecule type" value="Genomic_DNA"/>
</dbReference>
<proteinExistence type="predicted"/>
<gene>
    <name evidence="4" type="ORF">FEF26_03590</name>
</gene>
<dbReference type="AlphaFoldDB" id="A0A5R9BFV0"/>
<feature type="region of interest" description="Disordered" evidence="1">
    <location>
        <begin position="174"/>
        <end position="202"/>
    </location>
</feature>
<dbReference type="GO" id="GO:0015628">
    <property type="term" value="P:protein secretion by the type II secretion system"/>
    <property type="evidence" value="ECO:0007669"/>
    <property type="project" value="TreeGrafter"/>
</dbReference>
<feature type="domain" description="Helix-hairpin-helix DNA-binding motif class 1" evidence="3">
    <location>
        <begin position="235"/>
        <end position="254"/>
    </location>
</feature>
<keyword evidence="2" id="KW-0812">Transmembrane</keyword>